<evidence type="ECO:0000259" key="6">
    <source>
        <dbReference type="PROSITE" id="PS50977"/>
    </source>
</evidence>
<dbReference type="PROSITE" id="PS50977">
    <property type="entry name" value="HTH_TETR_2"/>
    <property type="match status" value="1"/>
</dbReference>
<keyword evidence="3" id="KW-0804">Transcription</keyword>
<dbReference type="Gene3D" id="1.10.357.10">
    <property type="entry name" value="Tetracycline Repressor, domain 2"/>
    <property type="match status" value="1"/>
</dbReference>
<dbReference type="PANTHER" id="PTHR30055">
    <property type="entry name" value="HTH-TYPE TRANSCRIPTIONAL REGULATOR RUTR"/>
    <property type="match status" value="1"/>
</dbReference>
<dbReference type="InterPro" id="IPR050109">
    <property type="entry name" value="HTH-type_TetR-like_transc_reg"/>
</dbReference>
<feature type="DNA-binding region" description="H-T-H motif" evidence="4">
    <location>
        <begin position="47"/>
        <end position="66"/>
    </location>
</feature>
<organism evidence="7 8">
    <name type="scientific">Pendulispora albinea</name>
    <dbReference type="NCBI Taxonomy" id="2741071"/>
    <lineage>
        <taxon>Bacteria</taxon>
        <taxon>Pseudomonadati</taxon>
        <taxon>Myxococcota</taxon>
        <taxon>Myxococcia</taxon>
        <taxon>Myxococcales</taxon>
        <taxon>Sorangiineae</taxon>
        <taxon>Pendulisporaceae</taxon>
        <taxon>Pendulispora</taxon>
    </lineage>
</organism>
<evidence type="ECO:0000313" key="7">
    <source>
        <dbReference type="EMBL" id="WXB12245.1"/>
    </source>
</evidence>
<keyword evidence="2 4" id="KW-0238">DNA-binding</keyword>
<dbReference type="SUPFAM" id="SSF48498">
    <property type="entry name" value="Tetracyclin repressor-like, C-terminal domain"/>
    <property type="match status" value="1"/>
</dbReference>
<dbReference type="InterPro" id="IPR001647">
    <property type="entry name" value="HTH_TetR"/>
</dbReference>
<dbReference type="Proteomes" id="UP001370348">
    <property type="component" value="Chromosome"/>
</dbReference>
<dbReference type="Pfam" id="PF00440">
    <property type="entry name" value="TetR_N"/>
    <property type="match status" value="1"/>
</dbReference>
<protein>
    <submittedName>
        <fullName evidence="7">WHG domain-containing protein</fullName>
    </submittedName>
</protein>
<evidence type="ECO:0000256" key="5">
    <source>
        <dbReference type="SAM" id="MobiDB-lite"/>
    </source>
</evidence>
<evidence type="ECO:0000256" key="1">
    <source>
        <dbReference type="ARBA" id="ARBA00023015"/>
    </source>
</evidence>
<dbReference type="RefSeq" id="WP_394821865.1">
    <property type="nucleotide sequence ID" value="NZ_CP089984.1"/>
</dbReference>
<evidence type="ECO:0000256" key="3">
    <source>
        <dbReference type="ARBA" id="ARBA00023163"/>
    </source>
</evidence>
<dbReference type="Pfam" id="PF13305">
    <property type="entry name" value="TetR_C_33"/>
    <property type="match status" value="1"/>
</dbReference>
<evidence type="ECO:0000256" key="2">
    <source>
        <dbReference type="ARBA" id="ARBA00023125"/>
    </source>
</evidence>
<dbReference type="InterPro" id="IPR009057">
    <property type="entry name" value="Homeodomain-like_sf"/>
</dbReference>
<dbReference type="SUPFAM" id="SSF46689">
    <property type="entry name" value="Homeodomain-like"/>
    <property type="match status" value="1"/>
</dbReference>
<accession>A0ABZ2LNC0</accession>
<name>A0ABZ2LNC0_9BACT</name>
<dbReference type="PRINTS" id="PR00455">
    <property type="entry name" value="HTHTETR"/>
</dbReference>
<keyword evidence="1" id="KW-0805">Transcription regulation</keyword>
<dbReference type="InterPro" id="IPR036271">
    <property type="entry name" value="Tet_transcr_reg_TetR-rel_C_sf"/>
</dbReference>
<evidence type="ECO:0000256" key="4">
    <source>
        <dbReference type="PROSITE-ProRule" id="PRU00335"/>
    </source>
</evidence>
<gene>
    <name evidence="7" type="ORF">LZC94_30900</name>
</gene>
<feature type="region of interest" description="Disordered" evidence="5">
    <location>
        <begin position="1"/>
        <end position="21"/>
    </location>
</feature>
<feature type="region of interest" description="Disordered" evidence="5">
    <location>
        <begin position="231"/>
        <end position="324"/>
    </location>
</feature>
<dbReference type="PANTHER" id="PTHR30055:SF220">
    <property type="entry name" value="TETR-FAMILY REGULATORY PROTEIN"/>
    <property type="match status" value="1"/>
</dbReference>
<feature type="compositionally biased region" description="Polar residues" evidence="5">
    <location>
        <begin position="1"/>
        <end position="15"/>
    </location>
</feature>
<keyword evidence="8" id="KW-1185">Reference proteome</keyword>
<dbReference type="InterPro" id="IPR025996">
    <property type="entry name" value="MT1864/Rv1816-like_C"/>
</dbReference>
<sequence>MSDSSNPMPKSSKSQAVARVEPEEDVRARVLEAAVALMAEGGLANLSMREVARRAGVSHQAPYHYFPDREAILAAIAQQGFILLEQELDRVREPESPAAGRMGRAGEAYVRFAFQHPAHFRVMFGPDFVDMTRFPSAQACGHKAFDRLIEVVQAYIDEGLAVPVSERVLVVFAWSVVHGLACLLLDGCLSFKMPEAVTEITQSQLQPGTHTLVHDVMHLFQSVAASAQRGAGEGGAGRAVRDGSDARGRGAVRDGSGARERGDVRDGSGARERGDVRDGSGARGRGDVRDGSGARERGDVRDGTRAKREVPRAAARVTRSRRKV</sequence>
<evidence type="ECO:0000313" key="8">
    <source>
        <dbReference type="Proteomes" id="UP001370348"/>
    </source>
</evidence>
<reference evidence="7 8" key="1">
    <citation type="submission" date="2021-12" db="EMBL/GenBank/DDBJ databases">
        <title>Discovery of the Pendulisporaceae a myxobacterial family with distinct sporulation behavior and unique specialized metabolism.</title>
        <authorList>
            <person name="Garcia R."/>
            <person name="Popoff A."/>
            <person name="Bader C.D."/>
            <person name="Loehr J."/>
            <person name="Walesch S."/>
            <person name="Walt C."/>
            <person name="Boldt J."/>
            <person name="Bunk B."/>
            <person name="Haeckl F.J.F.P.J."/>
            <person name="Gunesch A.P."/>
            <person name="Birkelbach J."/>
            <person name="Nuebel U."/>
            <person name="Pietschmann T."/>
            <person name="Bach T."/>
            <person name="Mueller R."/>
        </authorList>
    </citation>
    <scope>NUCLEOTIDE SEQUENCE [LARGE SCALE GENOMIC DNA]</scope>
    <source>
        <strain evidence="7 8">MSr11954</strain>
    </source>
</reference>
<feature type="compositionally biased region" description="Basic and acidic residues" evidence="5">
    <location>
        <begin position="239"/>
        <end position="311"/>
    </location>
</feature>
<feature type="domain" description="HTH tetR-type" evidence="6">
    <location>
        <begin position="24"/>
        <end position="84"/>
    </location>
</feature>
<dbReference type="EMBL" id="CP089984">
    <property type="protein sequence ID" value="WXB12245.1"/>
    <property type="molecule type" value="Genomic_DNA"/>
</dbReference>
<proteinExistence type="predicted"/>